<dbReference type="PANTHER" id="PTHR47739:SF1">
    <property type="entry name" value="TRNA1(VAL) (ADENINE(37)-N6)-METHYLTRANSFERASE"/>
    <property type="match status" value="1"/>
</dbReference>
<dbReference type="GO" id="GO:0032259">
    <property type="term" value="P:methylation"/>
    <property type="evidence" value="ECO:0007669"/>
    <property type="project" value="UniProtKB-KW"/>
</dbReference>
<dbReference type="InterPro" id="IPR007848">
    <property type="entry name" value="Small_mtfrase_dom"/>
</dbReference>
<dbReference type="KEGG" id="mpec:B9O19_01343"/>
<evidence type="ECO:0000313" key="2">
    <source>
        <dbReference type="EMBL" id="AUO19504.1"/>
    </source>
</evidence>
<dbReference type="InterPro" id="IPR029063">
    <property type="entry name" value="SAM-dependent_MTases_sf"/>
</dbReference>
<dbReference type="GO" id="GO:0008757">
    <property type="term" value="F:S-adenosylmethionine-dependent methyltransferase activity"/>
    <property type="evidence" value="ECO:0007669"/>
    <property type="project" value="UniProtKB-ARBA"/>
</dbReference>
<keyword evidence="3" id="KW-1185">Reference proteome</keyword>
<dbReference type="EMBL" id="CP020991">
    <property type="protein sequence ID" value="AUO19504.1"/>
    <property type="molecule type" value="Genomic_DNA"/>
</dbReference>
<dbReference type="PANTHER" id="PTHR47739">
    <property type="entry name" value="TRNA1(VAL) (ADENINE(37)-N6)-METHYLTRANSFERASE"/>
    <property type="match status" value="1"/>
</dbReference>
<evidence type="ECO:0000313" key="3">
    <source>
        <dbReference type="Proteomes" id="UP000235589"/>
    </source>
</evidence>
<feature type="domain" description="Methyltransferase small" evidence="1">
    <location>
        <begin position="35"/>
        <end position="174"/>
    </location>
</feature>
<dbReference type="GO" id="GO:0003676">
    <property type="term" value="F:nucleic acid binding"/>
    <property type="evidence" value="ECO:0007669"/>
    <property type="project" value="InterPro"/>
</dbReference>
<proteinExistence type="predicted"/>
<dbReference type="AlphaFoldDB" id="A0A2K9P2M7"/>
<gene>
    <name evidence="2" type="ORF">B9O19_01343</name>
</gene>
<accession>A0A2K9P2M7</accession>
<reference evidence="2 3" key="1">
    <citation type="submission" date="2017-04" db="EMBL/GenBank/DDBJ databases">
        <title>Monoglobus pectinilyticus 14 draft genome.</title>
        <authorList>
            <person name="Kim C."/>
            <person name="Rosendale D.I."/>
            <person name="Kelly W.J."/>
            <person name="Tannock G.W."/>
            <person name="Patchett M.L."/>
            <person name="Jordens J.Z."/>
        </authorList>
    </citation>
    <scope>NUCLEOTIDE SEQUENCE [LARGE SCALE GENOMIC DNA]</scope>
    <source>
        <strain evidence="2 3">14</strain>
    </source>
</reference>
<keyword evidence="2" id="KW-0489">Methyltransferase</keyword>
<dbReference type="RefSeq" id="WP_102365707.1">
    <property type="nucleotide sequence ID" value="NZ_CP020991.1"/>
</dbReference>
<dbReference type="GO" id="GO:0008170">
    <property type="term" value="F:N-methyltransferase activity"/>
    <property type="evidence" value="ECO:0007669"/>
    <property type="project" value="UniProtKB-ARBA"/>
</dbReference>
<name>A0A2K9P2M7_9FIRM</name>
<dbReference type="SUPFAM" id="SSF53335">
    <property type="entry name" value="S-adenosyl-L-methionine-dependent methyltransferases"/>
    <property type="match status" value="1"/>
</dbReference>
<evidence type="ECO:0000259" key="1">
    <source>
        <dbReference type="Pfam" id="PF05175"/>
    </source>
</evidence>
<dbReference type="OrthoDB" id="9777257at2"/>
<sequence length="264" mass="29582">MNNTLLNKNERIDDLHLNNLKLIQNPNQFCFGVDAVLLAHFASKGIKSGSRTMDMCAGNGIISILLSHKSAAEEIIGLEIQKDVSDMASRSVILNNLSKKINMVCGDLKFASDIFGKSSFNNIVCNPPYKEYGGGLISKHNSAAIARHEILCNAEDIIKSSSELLMPGGKLAMIHRPERLIDLVTLMRNYKIEPKRLRFVHPSYKKTATMILLEGTYCGRPKLVLEPPLYIYEETGAKYTDEINLIYERTAELKDKSEGESYER</sequence>
<dbReference type="PROSITE" id="PS00092">
    <property type="entry name" value="N6_MTASE"/>
    <property type="match status" value="1"/>
</dbReference>
<dbReference type="Pfam" id="PF05175">
    <property type="entry name" value="MTS"/>
    <property type="match status" value="1"/>
</dbReference>
<dbReference type="Gene3D" id="3.40.50.150">
    <property type="entry name" value="Vaccinia Virus protein VP39"/>
    <property type="match status" value="1"/>
</dbReference>
<dbReference type="InterPro" id="IPR050210">
    <property type="entry name" value="tRNA_Adenine-N(6)_MTase"/>
</dbReference>
<dbReference type="InterPro" id="IPR002052">
    <property type="entry name" value="DNA_methylase_N6_adenine_CS"/>
</dbReference>
<dbReference type="GeneID" id="98062742"/>
<keyword evidence="2" id="KW-0808">Transferase</keyword>
<dbReference type="Proteomes" id="UP000235589">
    <property type="component" value="Chromosome"/>
</dbReference>
<protein>
    <submittedName>
        <fullName evidence="2">tRNA (Adenine37-N(6))-methyltransferase TrmN6</fullName>
    </submittedName>
</protein>
<organism evidence="2 3">
    <name type="scientific">Monoglobus pectinilyticus</name>
    <dbReference type="NCBI Taxonomy" id="1981510"/>
    <lineage>
        <taxon>Bacteria</taxon>
        <taxon>Bacillati</taxon>
        <taxon>Bacillota</taxon>
        <taxon>Clostridia</taxon>
        <taxon>Monoglobales</taxon>
        <taxon>Monoglobaceae</taxon>
        <taxon>Monoglobus</taxon>
    </lineage>
</organism>